<sequence length="317" mass="35276">MSTSQRTLAAVVVTFNRLDKLKDTVAALLASPPEHLHHLLVVDNASTDGTAAWLAGQSDPRLEALELPTNTGGAGGFEAGMRKLVQDHDPDWIAVMDDDGRPAPDALGMFHASRPEDWDAVVSAVRYPDGRICPFNRPGMNPFGGGRKPLHLGPETYDGPPRAVEVASFVGVFVSRRAIRTVGYPDGGLFVYGDDHMYTLRITQAGLRMGFVPQIRFDHDCATFAGLEGRLQPIWKVYYYHRNLMLFYRQAAGPKFWFLLGPIVAKWALKTRFYRGQRRMFARLMARAVRDALRRRTGTDHAALLAKTQASDLKKGR</sequence>
<comment type="caution">
    <text evidence="5">The sequence shown here is derived from an EMBL/GenBank/DDBJ whole genome shotgun (WGS) entry which is preliminary data.</text>
</comment>
<dbReference type="PANTHER" id="PTHR43179:SF12">
    <property type="entry name" value="GALACTOFURANOSYLTRANSFERASE GLFT2"/>
    <property type="match status" value="1"/>
</dbReference>
<feature type="domain" description="Glycosyltransferase 2-like" evidence="4">
    <location>
        <begin position="11"/>
        <end position="142"/>
    </location>
</feature>
<dbReference type="RefSeq" id="WP_249033414.1">
    <property type="nucleotide sequence ID" value="NZ_QLMG01000071.1"/>
</dbReference>
<evidence type="ECO:0000256" key="2">
    <source>
        <dbReference type="ARBA" id="ARBA00022676"/>
    </source>
</evidence>
<dbReference type="SUPFAM" id="SSF53448">
    <property type="entry name" value="Nucleotide-diphospho-sugar transferases"/>
    <property type="match status" value="1"/>
</dbReference>
<dbReference type="Proteomes" id="UP000249165">
    <property type="component" value="Unassembled WGS sequence"/>
</dbReference>
<comment type="similarity">
    <text evidence="1">Belongs to the glycosyltransferase 2 family.</text>
</comment>
<dbReference type="InterPro" id="IPR029044">
    <property type="entry name" value="Nucleotide-diphossugar_trans"/>
</dbReference>
<dbReference type="AlphaFoldDB" id="A0A327XTG0"/>
<reference evidence="5 6" key="1">
    <citation type="submission" date="2018-06" db="EMBL/GenBank/DDBJ databases">
        <title>Genomic Encyclopedia of Archaeal and Bacterial Type Strains, Phase II (KMG-II): from individual species to whole genera.</title>
        <authorList>
            <person name="Goeker M."/>
        </authorList>
    </citation>
    <scope>NUCLEOTIDE SEQUENCE [LARGE SCALE GENOMIC DNA]</scope>
    <source>
        <strain evidence="5 6">DSM 22011</strain>
    </source>
</reference>
<dbReference type="CDD" id="cd04185">
    <property type="entry name" value="GT_2_like_b"/>
    <property type="match status" value="1"/>
</dbReference>
<evidence type="ECO:0000313" key="5">
    <source>
        <dbReference type="EMBL" id="RAK09289.1"/>
    </source>
</evidence>
<dbReference type="Gene3D" id="3.90.550.10">
    <property type="entry name" value="Spore Coat Polysaccharide Biosynthesis Protein SpsA, Chain A"/>
    <property type="match status" value="1"/>
</dbReference>
<proteinExistence type="inferred from homology"/>
<dbReference type="GO" id="GO:0016757">
    <property type="term" value="F:glycosyltransferase activity"/>
    <property type="evidence" value="ECO:0007669"/>
    <property type="project" value="UniProtKB-KW"/>
</dbReference>
<keyword evidence="3 5" id="KW-0808">Transferase</keyword>
<dbReference type="InterPro" id="IPR001173">
    <property type="entry name" value="Glyco_trans_2-like"/>
</dbReference>
<evidence type="ECO:0000313" key="6">
    <source>
        <dbReference type="Proteomes" id="UP000249165"/>
    </source>
</evidence>
<accession>A0A327XTG0</accession>
<gene>
    <name evidence="5" type="ORF">ATI53_10711</name>
</gene>
<keyword evidence="2" id="KW-0328">Glycosyltransferase</keyword>
<dbReference type="PANTHER" id="PTHR43179">
    <property type="entry name" value="RHAMNOSYLTRANSFERASE WBBL"/>
    <property type="match status" value="1"/>
</dbReference>
<protein>
    <submittedName>
        <fullName evidence="5">GT2 family glycosyltransferase</fullName>
    </submittedName>
</protein>
<keyword evidence="6" id="KW-1185">Reference proteome</keyword>
<evidence type="ECO:0000259" key="4">
    <source>
        <dbReference type="Pfam" id="PF00535"/>
    </source>
</evidence>
<evidence type="ECO:0000256" key="1">
    <source>
        <dbReference type="ARBA" id="ARBA00006739"/>
    </source>
</evidence>
<dbReference type="EMBL" id="QLMG01000071">
    <property type="protein sequence ID" value="RAK09289.1"/>
    <property type="molecule type" value="Genomic_DNA"/>
</dbReference>
<dbReference type="Pfam" id="PF00535">
    <property type="entry name" value="Glycos_transf_2"/>
    <property type="match status" value="1"/>
</dbReference>
<name>A0A327XTG0_9RHOB</name>
<organism evidence="5 6">
    <name type="scientific">Salipiger aestuarii</name>
    <dbReference type="NCBI Taxonomy" id="568098"/>
    <lineage>
        <taxon>Bacteria</taxon>
        <taxon>Pseudomonadati</taxon>
        <taxon>Pseudomonadota</taxon>
        <taxon>Alphaproteobacteria</taxon>
        <taxon>Rhodobacterales</taxon>
        <taxon>Roseobacteraceae</taxon>
        <taxon>Salipiger</taxon>
    </lineage>
</organism>
<evidence type="ECO:0000256" key="3">
    <source>
        <dbReference type="ARBA" id="ARBA00022679"/>
    </source>
</evidence>